<keyword evidence="12 18" id="KW-0445">Lipid transport</keyword>
<evidence type="ECO:0000256" key="15">
    <source>
        <dbReference type="ARBA" id="ARBA00024615"/>
    </source>
</evidence>
<feature type="region of interest" description="Disordered" evidence="19">
    <location>
        <begin position="39"/>
        <end position="200"/>
    </location>
</feature>
<keyword evidence="7 18" id="KW-0813">Transport</keyword>
<feature type="region of interest" description="Disordered" evidence="19">
    <location>
        <begin position="1"/>
        <end position="20"/>
    </location>
</feature>
<gene>
    <name evidence="20" type="primary">ATG9</name>
    <name evidence="20" type="ORF">H4219_000429</name>
</gene>
<feature type="compositionally biased region" description="Basic and acidic residues" evidence="19">
    <location>
        <begin position="149"/>
        <end position="158"/>
    </location>
</feature>
<feature type="transmembrane region" description="Helical" evidence="18">
    <location>
        <begin position="383"/>
        <end position="405"/>
    </location>
</feature>
<evidence type="ECO:0000256" key="13">
    <source>
        <dbReference type="ARBA" id="ARBA00023136"/>
    </source>
</evidence>
<evidence type="ECO:0000256" key="6">
    <source>
        <dbReference type="ARBA" id="ARBA00018074"/>
    </source>
</evidence>
<dbReference type="OrthoDB" id="2020634at2759"/>
<feature type="compositionally biased region" description="Polar residues" evidence="19">
    <location>
        <begin position="133"/>
        <end position="148"/>
    </location>
</feature>
<comment type="function">
    <text evidence="18">Phospholipid scramblase involved in autophagy. Cycles between the preautophagosomal structure/phagophore assembly site (PAS) and the cytoplasmic vesicle pool and supplies membrane for the growing autophagosome. Lipid scramblase activity plays a key role in preautophagosomal structure/phagophore assembly by distributing the phospholipids that arrive through ATG2 from the cytoplasmic to the luminal leaflet of the bilayer, thereby driving autophagosomal membrane expansion.</text>
</comment>
<feature type="compositionally biased region" description="Polar residues" evidence="19">
    <location>
        <begin position="78"/>
        <end position="89"/>
    </location>
</feature>
<dbReference type="GO" id="GO:0061709">
    <property type="term" value="P:reticulophagy"/>
    <property type="evidence" value="ECO:0007669"/>
    <property type="project" value="TreeGrafter"/>
</dbReference>
<evidence type="ECO:0000256" key="8">
    <source>
        <dbReference type="ARBA" id="ARBA00022692"/>
    </source>
</evidence>
<dbReference type="AlphaFoldDB" id="A0A9W8A3I3"/>
<dbReference type="Proteomes" id="UP001150538">
    <property type="component" value="Unassembled WGS sequence"/>
</dbReference>
<feature type="compositionally biased region" description="Polar residues" evidence="19">
    <location>
        <begin position="262"/>
        <end position="281"/>
    </location>
</feature>
<evidence type="ECO:0000256" key="2">
    <source>
        <dbReference type="ARBA" id="ARBA00004477"/>
    </source>
</evidence>
<evidence type="ECO:0000313" key="21">
    <source>
        <dbReference type="Proteomes" id="UP001150538"/>
    </source>
</evidence>
<feature type="compositionally biased region" description="Polar residues" evidence="19">
    <location>
        <begin position="164"/>
        <end position="178"/>
    </location>
</feature>
<feature type="compositionally biased region" description="Basic and acidic residues" evidence="19">
    <location>
        <begin position="102"/>
        <end position="116"/>
    </location>
</feature>
<comment type="caution">
    <text evidence="20">The sequence shown here is derived from an EMBL/GenBank/DDBJ whole genome shotgun (WGS) entry which is preliminary data.</text>
</comment>
<evidence type="ECO:0000313" key="20">
    <source>
        <dbReference type="EMBL" id="KAJ1921696.1"/>
    </source>
</evidence>
<comment type="catalytic activity">
    <reaction evidence="17">
        <text>a 1,2-diacyl-sn-glycero-3-phosphocholine(in) = a 1,2-diacyl-sn-glycero-3-phosphocholine(out)</text>
        <dbReference type="Rhea" id="RHEA:38571"/>
        <dbReference type="ChEBI" id="CHEBI:57643"/>
    </reaction>
</comment>
<evidence type="ECO:0000256" key="3">
    <source>
        <dbReference type="ARBA" id="ARBA00004511"/>
    </source>
</evidence>
<dbReference type="PANTHER" id="PTHR13038">
    <property type="entry name" value="APG9 AUTOPHAGY 9"/>
    <property type="match status" value="1"/>
</dbReference>
<sequence length="1094" mass="123905">MADNPQSIEDNEFPLPITTASSREASHIPLFPVGVEPNELESNVWSPSNRDGVQQQDRRQQPIDPEAHSPLSPIPQKSEGNSPGHTPMSSKGGRTASGLHMQLDKSRDSVPPEKTIDFSAAIPQDKSEMYLHPSTQSSAYYTASQNHNQHIDEAEHQMPLETRVSVSGHSSPETIMNDESSSELGSEEELPDNDNSSTNSLIEDQSAMDISTAQSLRLNASPPPHASPVGHYKVKIDTDSGDSRHSSHHSIGSHRPTPPRIPTSSKRYSIQTPQRIPSESGRTYGDGNFGIGSGYKSPHTHLSATERAIKQWRNLQCQDEFFQRAYAYYVGKGFLNIVLSRFLNLLTMAFVVFLCTFLLGCVDHTKIRSQKTLSAVIIPQCTSRFSFTAWFFLTSFLVIWGSQIIKLALDIPSLLEMRAFYKDVLTIPTEDITTITWNEVMKHMVDLRDREIALELARKRRARLAHYKLDAHVIINRIMRRENYTIALFNKNLLDTAIPLRGFSSRQSFSKTLEWNVFFCLISYAFDERGQIRKRFLHESNREILSEGLRRRFIFMGVINLMFAPFIVVFLIVYSFFRYFEEIYHDPGSIASRTYTPYARWQFRNFNELPHAVNRRLNKSYPKATAYLSNFTNETTTIIARFVGFIAGSFAAILILLSVIDNELSLEFQVTPHRTVLFYLGLFGTIIATCRGMVPQEHSIIHPAWILRDTLEDLQYMPPEWRGKLHTTEVRKSFEKLFAYKALIFFEELASVFTTPFLLMKTLPRCSGAIIDFFREFTVHVDHVGYVCSFAIFNFERHGNVKYSAPSKTNGEYYTSNNGKMEQSFLAFKAEYPEWEPRDQAGSLFLQRAENAQQDLWRRDAWQQRVLYQQDMSGSVLPTGQSIYKPTMRPNRNNKSIYQTSHPNNEIRRPSLNDPMDSILHQTNAMFNPTLERAGKGLLRGGIAGSSRGRHGQTATNGPQRNMLQNIPDSPPLTGTSVYNRFRSQQAVGNRFGKATERIPEEDETSYYHRRGNIPATSGNMVGVDYDDIDGGAGIPNTQPKYNPGGGSLYLSTLPMVTSPGASTMYMSTLGDDPLPQAPGIFSLVNHLYEKPPM</sequence>
<comment type="similarity">
    <text evidence="5 18">Belongs to the ATG9 family.</text>
</comment>
<dbReference type="GO" id="GO:0006869">
    <property type="term" value="P:lipid transport"/>
    <property type="evidence" value="ECO:0007669"/>
    <property type="project" value="UniProtKB-KW"/>
</dbReference>
<proteinExistence type="inferred from homology"/>
<dbReference type="PANTHER" id="PTHR13038:SF10">
    <property type="entry name" value="AUTOPHAGY-RELATED PROTEIN 9"/>
    <property type="match status" value="1"/>
</dbReference>
<evidence type="ECO:0000256" key="12">
    <source>
        <dbReference type="ARBA" id="ARBA00023055"/>
    </source>
</evidence>
<dbReference type="Pfam" id="PF04109">
    <property type="entry name" value="ATG9"/>
    <property type="match status" value="1"/>
</dbReference>
<dbReference type="EMBL" id="JANBPU010000003">
    <property type="protein sequence ID" value="KAJ1921696.1"/>
    <property type="molecule type" value="Genomic_DNA"/>
</dbReference>
<evidence type="ECO:0000256" key="7">
    <source>
        <dbReference type="ARBA" id="ARBA00022448"/>
    </source>
</evidence>
<evidence type="ECO:0000256" key="10">
    <source>
        <dbReference type="ARBA" id="ARBA00023006"/>
    </source>
</evidence>
<feature type="transmembrane region" description="Helical" evidence="18">
    <location>
        <begin position="342"/>
        <end position="362"/>
    </location>
</feature>
<accession>A0A9W8A3I3</accession>
<keyword evidence="21" id="KW-1185">Reference proteome</keyword>
<dbReference type="GO" id="GO:0000139">
    <property type="term" value="C:Golgi membrane"/>
    <property type="evidence" value="ECO:0007669"/>
    <property type="project" value="UniProtKB-SubCell"/>
</dbReference>
<reference evidence="20" key="1">
    <citation type="submission" date="2022-07" db="EMBL/GenBank/DDBJ databases">
        <title>Phylogenomic reconstructions and comparative analyses of Kickxellomycotina fungi.</title>
        <authorList>
            <person name="Reynolds N.K."/>
            <person name="Stajich J.E."/>
            <person name="Barry K."/>
            <person name="Grigoriev I.V."/>
            <person name="Crous P."/>
            <person name="Smith M.E."/>
        </authorList>
    </citation>
    <scope>NUCLEOTIDE SEQUENCE</scope>
    <source>
        <strain evidence="20">NBRC 100468</strain>
    </source>
</reference>
<keyword evidence="9 18" id="KW-1133">Transmembrane helix</keyword>
<dbReference type="GO" id="GO:0034727">
    <property type="term" value="P:piecemeal microautophagy of the nucleus"/>
    <property type="evidence" value="ECO:0007669"/>
    <property type="project" value="TreeGrafter"/>
</dbReference>
<name>A0A9W8A3I3_9FUNG</name>
<evidence type="ECO:0000256" key="5">
    <source>
        <dbReference type="ARBA" id="ARBA00006185"/>
    </source>
</evidence>
<dbReference type="GO" id="GO:0030659">
    <property type="term" value="C:cytoplasmic vesicle membrane"/>
    <property type="evidence" value="ECO:0007669"/>
    <property type="project" value="UniProtKB-SubCell"/>
</dbReference>
<evidence type="ECO:0000256" key="4">
    <source>
        <dbReference type="ARBA" id="ARBA00004653"/>
    </source>
</evidence>
<keyword evidence="10 18" id="KW-0072">Autophagy</keyword>
<evidence type="ECO:0000256" key="17">
    <source>
        <dbReference type="ARBA" id="ARBA00024631"/>
    </source>
</evidence>
<evidence type="ECO:0000256" key="1">
    <source>
        <dbReference type="ARBA" id="ARBA00004439"/>
    </source>
</evidence>
<feature type="transmembrane region" description="Helical" evidence="18">
    <location>
        <begin position="553"/>
        <end position="577"/>
    </location>
</feature>
<feature type="compositionally biased region" description="Polar residues" evidence="19">
    <location>
        <begin position="40"/>
        <end position="53"/>
    </location>
</feature>
<comment type="subcellular location">
    <subcellularLocation>
        <location evidence="1">Cytoplasmic vesicle membrane</location>
        <topology evidence="1">Multi-pass membrane protein</topology>
    </subcellularLocation>
    <subcellularLocation>
        <location evidence="2">Endoplasmic reticulum membrane</location>
        <topology evidence="2">Multi-pass membrane protein</topology>
    </subcellularLocation>
    <subcellularLocation>
        <location evidence="4">Golgi apparatus membrane</location>
        <topology evidence="4">Multi-pass membrane protein</topology>
    </subcellularLocation>
    <subcellularLocation>
        <location evidence="3 18">Preautophagosomal structure membrane</location>
        <topology evidence="3 18">Multi-pass membrane protein</topology>
    </subcellularLocation>
</comment>
<feature type="transmembrane region" description="Helical" evidence="18">
    <location>
        <begin position="676"/>
        <end position="694"/>
    </location>
</feature>
<evidence type="ECO:0000256" key="18">
    <source>
        <dbReference type="RuleBase" id="RU364027"/>
    </source>
</evidence>
<evidence type="ECO:0000256" key="16">
    <source>
        <dbReference type="ARBA" id="ARBA00024621"/>
    </source>
</evidence>
<dbReference type="GO" id="GO:0000422">
    <property type="term" value="P:autophagy of mitochondrion"/>
    <property type="evidence" value="ECO:0007669"/>
    <property type="project" value="TreeGrafter"/>
</dbReference>
<feature type="compositionally biased region" description="Basic and acidic residues" evidence="19">
    <location>
        <begin position="56"/>
        <end position="67"/>
    </location>
</feature>
<keyword evidence="13 18" id="KW-0472">Membrane</keyword>
<feature type="compositionally biased region" description="Polar residues" evidence="19">
    <location>
        <begin position="953"/>
        <end position="966"/>
    </location>
</feature>
<keyword evidence="11" id="KW-0333">Golgi apparatus</keyword>
<feature type="transmembrane region" description="Helical" evidence="18">
    <location>
        <begin position="638"/>
        <end position="660"/>
    </location>
</feature>
<comment type="catalytic activity">
    <reaction evidence="16">
        <text>a 1,2-diacyl-sn-glycero-3-phospho-(1D-myo-inositol-3-phosphate)(in) = a 1,2-diacyl-sn-glycero-3-phospho-(1D-myo-inositol-3-phosphate)(out)</text>
        <dbReference type="Rhea" id="RHEA:67920"/>
        <dbReference type="ChEBI" id="CHEBI:58088"/>
    </reaction>
</comment>
<evidence type="ECO:0000256" key="9">
    <source>
        <dbReference type="ARBA" id="ARBA00022989"/>
    </source>
</evidence>
<evidence type="ECO:0000256" key="14">
    <source>
        <dbReference type="ARBA" id="ARBA00024479"/>
    </source>
</evidence>
<feature type="compositionally biased region" description="Polar residues" evidence="19">
    <location>
        <begin position="878"/>
        <end position="904"/>
    </location>
</feature>
<evidence type="ECO:0000256" key="11">
    <source>
        <dbReference type="ARBA" id="ARBA00023034"/>
    </source>
</evidence>
<dbReference type="GO" id="GO:0034045">
    <property type="term" value="C:phagophore assembly site membrane"/>
    <property type="evidence" value="ECO:0007669"/>
    <property type="project" value="UniProtKB-SubCell"/>
</dbReference>
<feature type="compositionally biased region" description="Basic and acidic residues" evidence="19">
    <location>
        <begin position="234"/>
        <end position="245"/>
    </location>
</feature>
<evidence type="ECO:0000256" key="19">
    <source>
        <dbReference type="SAM" id="MobiDB-lite"/>
    </source>
</evidence>
<dbReference type="InterPro" id="IPR007241">
    <property type="entry name" value="Autophagy-rel_prot_9"/>
</dbReference>
<dbReference type="GO" id="GO:0034497">
    <property type="term" value="P:protein localization to phagophore assembly site"/>
    <property type="evidence" value="ECO:0007669"/>
    <property type="project" value="TreeGrafter"/>
</dbReference>
<feature type="region of interest" description="Disordered" evidence="19">
    <location>
        <begin position="878"/>
        <end position="907"/>
    </location>
</feature>
<keyword evidence="8 18" id="KW-0812">Transmembrane</keyword>
<dbReference type="GO" id="GO:0005776">
    <property type="term" value="C:autophagosome"/>
    <property type="evidence" value="ECO:0007669"/>
    <property type="project" value="TreeGrafter"/>
</dbReference>
<feature type="region of interest" description="Disordered" evidence="19">
    <location>
        <begin position="944"/>
        <end position="966"/>
    </location>
</feature>
<comment type="catalytic activity">
    <reaction evidence="14">
        <text>a 1,2-diacyl-sn-glycero-3-phospho-L-serine(in) = a 1,2-diacyl-sn-glycero-3-phospho-L-serine(out)</text>
        <dbReference type="Rhea" id="RHEA:38663"/>
        <dbReference type="ChEBI" id="CHEBI:57262"/>
    </reaction>
</comment>
<feature type="region of interest" description="Disordered" evidence="19">
    <location>
        <begin position="217"/>
        <end position="283"/>
    </location>
</feature>
<organism evidence="20 21">
    <name type="scientific">Mycoemilia scoparia</name>
    <dbReference type="NCBI Taxonomy" id="417184"/>
    <lineage>
        <taxon>Eukaryota</taxon>
        <taxon>Fungi</taxon>
        <taxon>Fungi incertae sedis</taxon>
        <taxon>Zoopagomycota</taxon>
        <taxon>Kickxellomycotina</taxon>
        <taxon>Kickxellomycetes</taxon>
        <taxon>Kickxellales</taxon>
        <taxon>Kickxellaceae</taxon>
        <taxon>Mycoemilia</taxon>
    </lineage>
</organism>
<protein>
    <recommendedName>
        <fullName evidence="6 18">Autophagy-related protein 9</fullName>
    </recommendedName>
</protein>
<comment type="catalytic activity">
    <reaction evidence="15">
        <text>a 1,2-diacyl-sn-glycero-3-phosphoethanolamine(in) = a 1,2-diacyl-sn-glycero-3-phosphoethanolamine(out)</text>
        <dbReference type="Rhea" id="RHEA:38895"/>
        <dbReference type="ChEBI" id="CHEBI:64612"/>
    </reaction>
</comment>
<dbReference type="GO" id="GO:0005789">
    <property type="term" value="C:endoplasmic reticulum membrane"/>
    <property type="evidence" value="ECO:0007669"/>
    <property type="project" value="UniProtKB-SubCell"/>
</dbReference>